<feature type="region of interest" description="Disordered" evidence="6">
    <location>
        <begin position="255"/>
        <end position="277"/>
    </location>
</feature>
<dbReference type="InterPro" id="IPR032675">
    <property type="entry name" value="LRR_dom_sf"/>
</dbReference>
<protein>
    <recommendedName>
        <fullName evidence="7">Disease resistance R13L4/SHOC-2-like LRR domain-containing protein</fullName>
    </recommendedName>
</protein>
<dbReference type="SUPFAM" id="SSF52047">
    <property type="entry name" value="RNI-like"/>
    <property type="match status" value="1"/>
</dbReference>
<evidence type="ECO:0000313" key="8">
    <source>
        <dbReference type="EnsemblPlants" id="OPUNC10G03500.1"/>
    </source>
</evidence>
<evidence type="ECO:0000259" key="7">
    <source>
        <dbReference type="Pfam" id="PF23598"/>
    </source>
</evidence>
<dbReference type="InterPro" id="IPR055414">
    <property type="entry name" value="LRR_R13L4/SHOC2-like"/>
</dbReference>
<evidence type="ECO:0000256" key="4">
    <source>
        <dbReference type="ARBA" id="ARBA00023295"/>
    </source>
</evidence>
<keyword evidence="4" id="KW-0326">Glycosidase</keyword>
<reference evidence="8" key="1">
    <citation type="submission" date="2015-04" db="UniProtKB">
        <authorList>
            <consortium name="EnsemblPlants"/>
        </authorList>
    </citation>
    <scope>IDENTIFICATION</scope>
</reference>
<name>A0A0E0M5Z9_ORYPU</name>
<sequence length="909" mass="100958">MSISNASIVEIEERLGKVVLTLDPIDKLVDEIHVDLARLASRDDKDAGHGGEAEDDEDHLVSTKYVEVSSLALQLKNDVKQLKRVLDANPHAGGRQGGWYHASSSVARRPSIEMETPLDVSEDSLEDSDLAALSLESLDGKLRPCLLCLAAFPAGVEAIKKRLLLHWWIGEGFVESIDAAKKCFGELVYGGFLQPALHREHCREVHYCRVNPSVRPRLVDAARNAGFLVFDEEDNPVQSTRRICLRGNERRHEVAGVRGGANETRGGRRRRRRRNDDDDDGKLLTIYNINQQYVRLDRVGGKPATKSLAVLQLGRWRTSVKEHHVELAAGADVLKRAFMCKNLRYLSLRGISLIESLPESIGNLRELVVLDLRACHNLENLPASVGALSRLEYIDVSECLLDAMPEELRCLSNLEVLKGFVVGRAQSKVNPCRLADLASMPRLRKLKLCTGKHCTVAGDDELRHLEQCENLRSLTIVWGTFKGVTSMIALPAKLEKLDLQRTPMDVLLQFIQPSTSASLRKLYIRGGRLRAMTGGAACWKNVEILRVRFLKNLECEWRDLQISFPNVMVVENWGCDKLASWPCNHLGVWKRGETVTRSATSFVGVCYGMRSGTDLPSPTEVVELYKSNNIRLMRLYYPNHQVLSALCGTGIGIILGVGDNRVLESLAYDQAAATNWVRTNVQAYSPGVTVQYIAVGNEVPAGVNMRFILPAMRNIERALSSAGLGKIKVSTVVTQTILAKSYPPSIGVFHQDAQPYIKSIVQFLAVTDAPLLANVHPYYAYQYEGGHNIAISYALFTSPGTVVKDGSYSYQNLFDAMVDALYAALERADGENVRIVVAESGWPWSGMMAATVENARTYYQNLINHVGKGTPKRPGAPLQTYLYSMFDEDSKRFGLFCHDKKALHSIAFS</sequence>
<evidence type="ECO:0000256" key="6">
    <source>
        <dbReference type="SAM" id="MobiDB-lite"/>
    </source>
</evidence>
<dbReference type="InterPro" id="IPR044965">
    <property type="entry name" value="Glyco_hydro_17_plant"/>
</dbReference>
<reference evidence="8" key="2">
    <citation type="submission" date="2018-05" db="EMBL/GenBank/DDBJ databases">
        <title>OpunRS2 (Oryza punctata Reference Sequence Version 2).</title>
        <authorList>
            <person name="Zhang J."/>
            <person name="Kudrna D."/>
            <person name="Lee S."/>
            <person name="Talag J."/>
            <person name="Welchert J."/>
            <person name="Wing R.A."/>
        </authorList>
    </citation>
    <scope>NUCLEOTIDE SEQUENCE [LARGE SCALE GENOMIC DNA]</scope>
</reference>
<dbReference type="GO" id="GO:0005975">
    <property type="term" value="P:carbohydrate metabolic process"/>
    <property type="evidence" value="ECO:0007669"/>
    <property type="project" value="InterPro"/>
</dbReference>
<dbReference type="Gene3D" id="3.80.10.10">
    <property type="entry name" value="Ribonuclease Inhibitor"/>
    <property type="match status" value="1"/>
</dbReference>
<keyword evidence="9" id="KW-1185">Reference proteome</keyword>
<dbReference type="eggNOG" id="ENOG502QQ3M">
    <property type="taxonomic scope" value="Eukaryota"/>
</dbReference>
<dbReference type="SUPFAM" id="SSF51445">
    <property type="entry name" value="(Trans)glycosidases"/>
    <property type="match status" value="1"/>
</dbReference>
<accession>A0A0E0M5Z9</accession>
<feature type="domain" description="Disease resistance R13L4/SHOC-2-like LRR" evidence="7">
    <location>
        <begin position="342"/>
        <end position="525"/>
    </location>
</feature>
<evidence type="ECO:0000256" key="1">
    <source>
        <dbReference type="ARBA" id="ARBA00008773"/>
    </source>
</evidence>
<evidence type="ECO:0000256" key="3">
    <source>
        <dbReference type="ARBA" id="ARBA00022801"/>
    </source>
</evidence>
<dbReference type="Gene3D" id="3.20.20.80">
    <property type="entry name" value="Glycosidases"/>
    <property type="match status" value="1"/>
</dbReference>
<comment type="similarity">
    <text evidence="1 5">Belongs to the glycosyl hydrolase 17 family.</text>
</comment>
<dbReference type="Proteomes" id="UP000026962">
    <property type="component" value="Chromosome 10"/>
</dbReference>
<organism evidence="8">
    <name type="scientific">Oryza punctata</name>
    <name type="common">Red rice</name>
    <dbReference type="NCBI Taxonomy" id="4537"/>
    <lineage>
        <taxon>Eukaryota</taxon>
        <taxon>Viridiplantae</taxon>
        <taxon>Streptophyta</taxon>
        <taxon>Embryophyta</taxon>
        <taxon>Tracheophyta</taxon>
        <taxon>Spermatophyta</taxon>
        <taxon>Magnoliopsida</taxon>
        <taxon>Liliopsida</taxon>
        <taxon>Poales</taxon>
        <taxon>Poaceae</taxon>
        <taxon>BOP clade</taxon>
        <taxon>Oryzoideae</taxon>
        <taxon>Oryzeae</taxon>
        <taxon>Oryzinae</taxon>
        <taxon>Oryza</taxon>
    </lineage>
</organism>
<dbReference type="HOGENOM" id="CLU_010051_1_0_1"/>
<proteinExistence type="inferred from homology"/>
<keyword evidence="2" id="KW-0677">Repeat</keyword>
<dbReference type="FunFam" id="3.20.20.80:FF:000010">
    <property type="entry name" value="glucan endo-1,3-beta-glucosidase, basic"/>
    <property type="match status" value="1"/>
</dbReference>
<evidence type="ECO:0000256" key="2">
    <source>
        <dbReference type="ARBA" id="ARBA00022737"/>
    </source>
</evidence>
<dbReference type="InterPro" id="IPR000490">
    <property type="entry name" value="Glyco_hydro_17"/>
</dbReference>
<dbReference type="STRING" id="4537.A0A0E0M5Z9"/>
<dbReference type="InterPro" id="IPR017853">
    <property type="entry name" value="GH"/>
</dbReference>
<keyword evidence="3" id="KW-0378">Hydrolase</keyword>
<evidence type="ECO:0000313" key="9">
    <source>
        <dbReference type="Proteomes" id="UP000026962"/>
    </source>
</evidence>
<dbReference type="AlphaFoldDB" id="A0A0E0M5Z9"/>
<dbReference type="EnsemblPlants" id="OPUNC10G03500.1">
    <property type="protein sequence ID" value="OPUNC10G03500.1"/>
    <property type="gene ID" value="OPUNC10G03500"/>
</dbReference>
<dbReference type="OMA" id="NDLECEW"/>
<dbReference type="Pfam" id="PF00332">
    <property type="entry name" value="Glyco_hydro_17"/>
    <property type="match status" value="1"/>
</dbReference>
<dbReference type="Pfam" id="PF23598">
    <property type="entry name" value="LRR_14"/>
    <property type="match status" value="1"/>
</dbReference>
<dbReference type="PANTHER" id="PTHR32227">
    <property type="entry name" value="GLUCAN ENDO-1,3-BETA-GLUCOSIDASE BG1-RELATED-RELATED"/>
    <property type="match status" value="1"/>
</dbReference>
<dbReference type="Gramene" id="OPUNC10G03500.1">
    <property type="protein sequence ID" value="OPUNC10G03500.1"/>
    <property type="gene ID" value="OPUNC10G03500"/>
</dbReference>
<dbReference type="GO" id="GO:0042973">
    <property type="term" value="F:glucan endo-1,3-beta-D-glucosidase activity"/>
    <property type="evidence" value="ECO:0007669"/>
    <property type="project" value="UniProtKB-ARBA"/>
</dbReference>
<evidence type="ECO:0000256" key="5">
    <source>
        <dbReference type="RuleBase" id="RU004335"/>
    </source>
</evidence>